<dbReference type="InterPro" id="IPR009061">
    <property type="entry name" value="DNA-bd_dom_put_sf"/>
</dbReference>
<reference evidence="2 3" key="1">
    <citation type="submission" date="2020-06" db="EMBL/GenBank/DDBJ databases">
        <title>Actinomadura xiongansis sp. nov., isolated from soil of Baiyangdian.</title>
        <authorList>
            <person name="Zhang X."/>
        </authorList>
    </citation>
    <scope>NUCLEOTIDE SEQUENCE [LARGE SCALE GENOMIC DNA]</scope>
    <source>
        <strain evidence="2 3">HBUM206468</strain>
    </source>
</reference>
<feature type="domain" description="Helix-turn-helix" evidence="1">
    <location>
        <begin position="7"/>
        <end position="57"/>
    </location>
</feature>
<sequence>MSDEPDLLTTLDVARIFKVARSTVVGWASRGLIEYTRTPTGRLRFYRESVERFLEQERRNVGG</sequence>
<dbReference type="NCBIfam" id="TIGR01764">
    <property type="entry name" value="excise"/>
    <property type="match status" value="1"/>
</dbReference>
<name>A0ABR7LJW7_9ACTN</name>
<keyword evidence="3" id="KW-1185">Reference proteome</keyword>
<dbReference type="InterPro" id="IPR041657">
    <property type="entry name" value="HTH_17"/>
</dbReference>
<dbReference type="Proteomes" id="UP000805614">
    <property type="component" value="Unassembled WGS sequence"/>
</dbReference>
<dbReference type="InterPro" id="IPR010093">
    <property type="entry name" value="SinI_DNA-bd"/>
</dbReference>
<organism evidence="2 3">
    <name type="scientific">Actinomadura alba</name>
    <dbReference type="NCBI Taxonomy" id="406431"/>
    <lineage>
        <taxon>Bacteria</taxon>
        <taxon>Bacillati</taxon>
        <taxon>Actinomycetota</taxon>
        <taxon>Actinomycetes</taxon>
        <taxon>Streptosporangiales</taxon>
        <taxon>Thermomonosporaceae</taxon>
        <taxon>Actinomadura</taxon>
    </lineage>
</organism>
<dbReference type="EMBL" id="JABVEC010000003">
    <property type="protein sequence ID" value="MBC6465111.1"/>
    <property type="molecule type" value="Genomic_DNA"/>
</dbReference>
<evidence type="ECO:0000313" key="3">
    <source>
        <dbReference type="Proteomes" id="UP000805614"/>
    </source>
</evidence>
<dbReference type="RefSeq" id="WP_187242125.1">
    <property type="nucleotide sequence ID" value="NZ_BAAAOK010000017.1"/>
</dbReference>
<proteinExistence type="predicted"/>
<evidence type="ECO:0000313" key="2">
    <source>
        <dbReference type="EMBL" id="MBC6465111.1"/>
    </source>
</evidence>
<protein>
    <submittedName>
        <fullName evidence="2">Helix-turn-helix domain-containing protein</fullName>
    </submittedName>
</protein>
<comment type="caution">
    <text evidence="2">The sequence shown here is derived from an EMBL/GenBank/DDBJ whole genome shotgun (WGS) entry which is preliminary data.</text>
</comment>
<dbReference type="Pfam" id="PF12728">
    <property type="entry name" value="HTH_17"/>
    <property type="match status" value="1"/>
</dbReference>
<accession>A0ABR7LJW7</accession>
<dbReference type="SUPFAM" id="SSF46955">
    <property type="entry name" value="Putative DNA-binding domain"/>
    <property type="match status" value="1"/>
</dbReference>
<gene>
    <name evidence="2" type="ORF">HKK74_06345</name>
</gene>
<evidence type="ECO:0000259" key="1">
    <source>
        <dbReference type="Pfam" id="PF12728"/>
    </source>
</evidence>
<dbReference type="Gene3D" id="1.10.1660.10">
    <property type="match status" value="1"/>
</dbReference>